<keyword evidence="3" id="KW-1185">Reference proteome</keyword>
<evidence type="ECO:0000313" key="3">
    <source>
        <dbReference type="Proteomes" id="UP000245962"/>
    </source>
</evidence>
<reference evidence="2 3" key="1">
    <citation type="submission" date="2018-04" db="EMBL/GenBank/DDBJ databases">
        <title>Marixanthomonas spongiae HN-E44 sp. nov., isolated from a marine sponge.</title>
        <authorList>
            <person name="Luo L."/>
            <person name="Zhuang L."/>
        </authorList>
    </citation>
    <scope>NUCLEOTIDE SEQUENCE [LARGE SCALE GENOMIC DNA]</scope>
    <source>
        <strain evidence="2 3">HN-E44</strain>
    </source>
</reference>
<keyword evidence="1" id="KW-0812">Transmembrane</keyword>
<feature type="transmembrane region" description="Helical" evidence="1">
    <location>
        <begin position="36"/>
        <end position="61"/>
    </location>
</feature>
<dbReference type="AlphaFoldDB" id="A0A2U0I803"/>
<dbReference type="Proteomes" id="UP000245962">
    <property type="component" value="Unassembled WGS sequence"/>
</dbReference>
<name>A0A2U0I803_9FLAO</name>
<dbReference type="OrthoDB" id="1132160at2"/>
<protein>
    <submittedName>
        <fullName evidence="2">Rod shape-determining protein MreD</fullName>
    </submittedName>
</protein>
<evidence type="ECO:0000313" key="2">
    <source>
        <dbReference type="EMBL" id="PVW17217.1"/>
    </source>
</evidence>
<keyword evidence="1" id="KW-0472">Membrane</keyword>
<gene>
    <name evidence="2" type="ORF">DDV96_01495</name>
</gene>
<organism evidence="2 3">
    <name type="scientific">Marixanthomonas spongiae</name>
    <dbReference type="NCBI Taxonomy" id="2174845"/>
    <lineage>
        <taxon>Bacteria</taxon>
        <taxon>Pseudomonadati</taxon>
        <taxon>Bacteroidota</taxon>
        <taxon>Flavobacteriia</taxon>
        <taxon>Flavobacteriales</taxon>
        <taxon>Flavobacteriaceae</taxon>
        <taxon>Marixanthomonas</taxon>
    </lineage>
</organism>
<feature type="transmembrane region" description="Helical" evidence="1">
    <location>
        <begin position="114"/>
        <end position="134"/>
    </location>
</feature>
<dbReference type="RefSeq" id="WP_116692964.1">
    <property type="nucleotide sequence ID" value="NZ_QEHR01000001.1"/>
</dbReference>
<sequence length="168" mass="19126">MQNNAILINALRFVLLVLLQVLLLNHINFLGYINPYGYILFIVLFPLDGNKGLLIFLSFLLGFSIDIFGDSGGVHAAASVLIAYVRPWILKFSFGISYEHNNIKIYKTSMAQRFSYISILVLLHHIILFSLEVFNFSHILLILKSTLFSGIFTILLLMSLLILFSRKN</sequence>
<keyword evidence="1" id="KW-1133">Transmembrane helix</keyword>
<feature type="transmembrane region" description="Helical" evidence="1">
    <location>
        <begin position="6"/>
        <end position="24"/>
    </location>
</feature>
<accession>A0A2U0I803</accession>
<comment type="caution">
    <text evidence="2">The sequence shown here is derived from an EMBL/GenBank/DDBJ whole genome shotgun (WGS) entry which is preliminary data.</text>
</comment>
<evidence type="ECO:0000256" key="1">
    <source>
        <dbReference type="SAM" id="Phobius"/>
    </source>
</evidence>
<feature type="transmembrane region" description="Helical" evidence="1">
    <location>
        <begin position="73"/>
        <end position="94"/>
    </location>
</feature>
<dbReference type="EMBL" id="QEHR01000001">
    <property type="protein sequence ID" value="PVW17217.1"/>
    <property type="molecule type" value="Genomic_DNA"/>
</dbReference>
<feature type="transmembrane region" description="Helical" evidence="1">
    <location>
        <begin position="140"/>
        <end position="164"/>
    </location>
</feature>
<proteinExistence type="predicted"/>